<feature type="region of interest" description="Disordered" evidence="1">
    <location>
        <begin position="80"/>
        <end position="106"/>
    </location>
</feature>
<name>A0AA39Y8P2_9PEZI</name>
<organism evidence="3 4">
    <name type="scientific">Cercophora newfieldiana</name>
    <dbReference type="NCBI Taxonomy" id="92897"/>
    <lineage>
        <taxon>Eukaryota</taxon>
        <taxon>Fungi</taxon>
        <taxon>Dikarya</taxon>
        <taxon>Ascomycota</taxon>
        <taxon>Pezizomycotina</taxon>
        <taxon>Sordariomycetes</taxon>
        <taxon>Sordariomycetidae</taxon>
        <taxon>Sordariales</taxon>
        <taxon>Lasiosphaeriaceae</taxon>
        <taxon>Cercophora</taxon>
    </lineage>
</organism>
<keyword evidence="4" id="KW-1185">Reference proteome</keyword>
<evidence type="ECO:0000256" key="2">
    <source>
        <dbReference type="SAM" id="SignalP"/>
    </source>
</evidence>
<dbReference type="Proteomes" id="UP001174936">
    <property type="component" value="Unassembled WGS sequence"/>
</dbReference>
<proteinExistence type="predicted"/>
<protein>
    <submittedName>
        <fullName evidence="3">Uncharacterized protein</fullName>
    </submittedName>
</protein>
<feature type="chain" id="PRO_5041410481" evidence="2">
    <location>
        <begin position="20"/>
        <end position="245"/>
    </location>
</feature>
<sequence>MMHSLAIILVALAALHVTALPLDGPTSELSPRSASEPITITLDCGCWNDCTIEQVAKSGIPTITCLPYCDPRYTCPDLPNPLPIPPQHENQARGPPPFPTPNPAAEPLQPGVRYNPLITPNSILTDPVFPLPLTQKLSLSRLPLTVINVPTATNVLLNPPPKPTHVLNRRIDIDGILPPVLDDPVKIVLPTKGWVDPPPPGLEWGVGNGKRGDETLEKRTTVAPLAASLSIAQHTSSMVHMLKTR</sequence>
<gene>
    <name evidence="3" type="ORF">B0T16DRAFT_391382</name>
</gene>
<dbReference type="EMBL" id="JAULSV010000004">
    <property type="protein sequence ID" value="KAK0647066.1"/>
    <property type="molecule type" value="Genomic_DNA"/>
</dbReference>
<evidence type="ECO:0000313" key="3">
    <source>
        <dbReference type="EMBL" id="KAK0647066.1"/>
    </source>
</evidence>
<evidence type="ECO:0000256" key="1">
    <source>
        <dbReference type="SAM" id="MobiDB-lite"/>
    </source>
</evidence>
<dbReference type="AlphaFoldDB" id="A0AA39Y8P2"/>
<reference evidence="3" key="1">
    <citation type="submission" date="2023-06" db="EMBL/GenBank/DDBJ databases">
        <title>Genome-scale phylogeny and comparative genomics of the fungal order Sordariales.</title>
        <authorList>
            <consortium name="Lawrence Berkeley National Laboratory"/>
            <person name="Hensen N."/>
            <person name="Bonometti L."/>
            <person name="Westerberg I."/>
            <person name="Brannstrom I.O."/>
            <person name="Guillou S."/>
            <person name="Cros-Aarteil S."/>
            <person name="Calhoun S."/>
            <person name="Haridas S."/>
            <person name="Kuo A."/>
            <person name="Mondo S."/>
            <person name="Pangilinan J."/>
            <person name="Riley R."/>
            <person name="Labutti K."/>
            <person name="Andreopoulos B."/>
            <person name="Lipzen A."/>
            <person name="Chen C."/>
            <person name="Yanf M."/>
            <person name="Daum C."/>
            <person name="Ng V."/>
            <person name="Clum A."/>
            <person name="Steindorff A."/>
            <person name="Ohm R."/>
            <person name="Martin F."/>
            <person name="Silar P."/>
            <person name="Natvig D."/>
            <person name="Lalanne C."/>
            <person name="Gautier V."/>
            <person name="Ament-Velasquez S.L."/>
            <person name="Kruys A."/>
            <person name="Hutchinson M.I."/>
            <person name="Powell A.J."/>
            <person name="Barry K."/>
            <person name="Miller A.N."/>
            <person name="Grigoriev I.V."/>
            <person name="Debuchy R."/>
            <person name="Gladieux P."/>
            <person name="Thoren M.H."/>
            <person name="Johannesson H."/>
        </authorList>
    </citation>
    <scope>NUCLEOTIDE SEQUENCE</scope>
    <source>
        <strain evidence="3">SMH2532-1</strain>
    </source>
</reference>
<accession>A0AA39Y8P2</accession>
<feature type="compositionally biased region" description="Pro residues" evidence="1">
    <location>
        <begin position="94"/>
        <end position="104"/>
    </location>
</feature>
<keyword evidence="2" id="KW-0732">Signal</keyword>
<feature type="signal peptide" evidence="2">
    <location>
        <begin position="1"/>
        <end position="19"/>
    </location>
</feature>
<evidence type="ECO:0000313" key="4">
    <source>
        <dbReference type="Proteomes" id="UP001174936"/>
    </source>
</evidence>
<comment type="caution">
    <text evidence="3">The sequence shown here is derived from an EMBL/GenBank/DDBJ whole genome shotgun (WGS) entry which is preliminary data.</text>
</comment>